<proteinExistence type="predicted"/>
<organism evidence="2 3">
    <name type="scientific">Synechococcus phage S-SCSM1</name>
    <dbReference type="NCBI Taxonomy" id="2588487"/>
    <lineage>
        <taxon>Viruses</taxon>
        <taxon>Duplodnaviria</taxon>
        <taxon>Heunggongvirae</taxon>
        <taxon>Uroviricota</taxon>
        <taxon>Caudoviricetes</taxon>
        <taxon>Pantevenvirales</taxon>
        <taxon>Kyanoviridae</taxon>
        <taxon>Zhoulongquanvirus</taxon>
        <taxon>Zhoulongquanvirus esscess</taxon>
    </lineage>
</organism>
<feature type="transmembrane region" description="Helical" evidence="1">
    <location>
        <begin position="12"/>
        <end position="33"/>
    </location>
</feature>
<evidence type="ECO:0000256" key="1">
    <source>
        <dbReference type="SAM" id="Phobius"/>
    </source>
</evidence>
<evidence type="ECO:0000313" key="2">
    <source>
        <dbReference type="EMBL" id="QFG06323.1"/>
    </source>
</evidence>
<accession>A0A6M2ZHT5</accession>
<dbReference type="Proteomes" id="UP000515683">
    <property type="component" value="Segment"/>
</dbReference>
<sequence>MTKTKLRAQVKSRFYYVFWGTATLAVVLGQLYVGTGYRVLAGRMDQLLQKVDGVLLYKSNKPGLF</sequence>
<name>A0A6M2ZHT5_9CAUD</name>
<protein>
    <submittedName>
        <fullName evidence="2">Uncharacterized protein</fullName>
    </submittedName>
</protein>
<keyword evidence="1" id="KW-0812">Transmembrane</keyword>
<dbReference type="EMBL" id="MK867354">
    <property type="protein sequence ID" value="QFG06323.1"/>
    <property type="molecule type" value="Genomic_DNA"/>
</dbReference>
<evidence type="ECO:0000313" key="3">
    <source>
        <dbReference type="Proteomes" id="UP000515683"/>
    </source>
</evidence>
<keyword evidence="1" id="KW-0472">Membrane</keyword>
<keyword evidence="1" id="KW-1133">Transmembrane helix</keyword>
<gene>
    <name evidence="2" type="ORF">SSCSM1_66</name>
</gene>
<keyword evidence="3" id="KW-1185">Reference proteome</keyword>
<reference evidence="2" key="1">
    <citation type="submission" date="2019-04" db="EMBL/GenBank/DDBJ databases">
        <title>Genomic and proteomic characterization of cyanophage S-SCSM1 provides new insights into understanding the viral gene diversity and phage-host interactions.</title>
        <authorList>
            <person name="Wang Q."/>
            <person name="Xu Y."/>
            <person name="Jiao N."/>
            <person name="Zhang R."/>
        </authorList>
    </citation>
    <scope>NUCLEOTIDE SEQUENCE [LARGE SCALE GENOMIC DNA]</scope>
</reference>